<dbReference type="PROSITE" id="PS51162">
    <property type="entry name" value="THYROGLOBULIN_1_2"/>
    <property type="match status" value="1"/>
</dbReference>
<dbReference type="InterPro" id="IPR000716">
    <property type="entry name" value="Thyroglobulin_1"/>
</dbReference>
<dbReference type="Pfam" id="PF00086">
    <property type="entry name" value="Thyroglobulin_1"/>
    <property type="match status" value="1"/>
</dbReference>
<dbReference type="PROSITE" id="PS00484">
    <property type="entry name" value="THYROGLOBULIN_1_1"/>
    <property type="match status" value="1"/>
</dbReference>
<dbReference type="PANTHER" id="PTHR12352:SF3">
    <property type="entry name" value="NIDOGEN-2"/>
    <property type="match status" value="1"/>
</dbReference>
<evidence type="ECO:0000256" key="3">
    <source>
        <dbReference type="ARBA" id="ARBA00022737"/>
    </source>
</evidence>
<evidence type="ECO:0000256" key="2">
    <source>
        <dbReference type="ARBA" id="ARBA00022525"/>
    </source>
</evidence>
<gene>
    <name evidence="7" type="ORF">CleRT_10250</name>
</gene>
<keyword evidence="3" id="KW-0677">Repeat</keyword>
<dbReference type="Proteomes" id="UP000063965">
    <property type="component" value="Chromosome"/>
</dbReference>
<keyword evidence="5" id="KW-0812">Transmembrane</keyword>
<protein>
    <submittedName>
        <fullName evidence="7">Thyroglobulin type-1 repeat domain protein</fullName>
    </submittedName>
</protein>
<dbReference type="EMBL" id="CP011126">
    <property type="protein sequence ID" value="AKQ33711.1"/>
    <property type="molecule type" value="Genomic_DNA"/>
</dbReference>
<dbReference type="InterPro" id="IPR051950">
    <property type="entry name" value="Dev_reg/Prot_inhib"/>
</dbReference>
<keyword evidence="8" id="KW-1185">Reference proteome</keyword>
<dbReference type="PANTHER" id="PTHR12352">
    <property type="entry name" value="SECRETED MODULAR CALCIUM-BINDING PROTEIN"/>
    <property type="match status" value="1"/>
</dbReference>
<keyword evidence="5" id="KW-0472">Membrane</keyword>
<dbReference type="Gene3D" id="4.10.800.10">
    <property type="entry name" value="Thyroglobulin type-1"/>
    <property type="match status" value="1"/>
</dbReference>
<evidence type="ECO:0000256" key="1">
    <source>
        <dbReference type="ARBA" id="ARBA00004613"/>
    </source>
</evidence>
<dbReference type="CDD" id="cd00191">
    <property type="entry name" value="TY"/>
    <property type="match status" value="1"/>
</dbReference>
<evidence type="ECO:0000313" key="7">
    <source>
        <dbReference type="EMBL" id="AKQ33711.1"/>
    </source>
</evidence>
<dbReference type="RefSeq" id="WP_048875344.1">
    <property type="nucleotide sequence ID" value="NZ_CP011126.1"/>
</dbReference>
<proteinExistence type="predicted"/>
<evidence type="ECO:0000256" key="5">
    <source>
        <dbReference type="SAM" id="Phobius"/>
    </source>
</evidence>
<feature type="domain" description="Thyroglobulin type-1" evidence="6">
    <location>
        <begin position="30"/>
        <end position="97"/>
    </location>
</feature>
<dbReference type="InterPro" id="IPR036857">
    <property type="entry name" value="Thyroglobulin_1_sf"/>
</dbReference>
<dbReference type="SUPFAM" id="SSF57610">
    <property type="entry name" value="Thyroglobulin type-1 domain"/>
    <property type="match status" value="1"/>
</dbReference>
<reference evidence="7 8" key="1">
    <citation type="journal article" date="2015" name="Genome Biol. Evol.">
        <title>Distinctive Genome Reduction Rates Revealed by Genomic Analyses of Two Coxiella-Like Endosymbionts in Ticks.</title>
        <authorList>
            <person name="Gottlieb Y."/>
            <person name="Lalzar I."/>
            <person name="Klasson L."/>
        </authorList>
    </citation>
    <scope>NUCLEOTIDE SEQUENCE [LARGE SCALE GENOMIC DNA]</scope>
    <source>
        <strain evidence="7 8">CRt</strain>
    </source>
</reference>
<dbReference type="SMART" id="SM00211">
    <property type="entry name" value="TY"/>
    <property type="match status" value="1"/>
</dbReference>
<accession>A0ABN4HTG3</accession>
<evidence type="ECO:0000256" key="4">
    <source>
        <dbReference type="ARBA" id="ARBA00023157"/>
    </source>
</evidence>
<evidence type="ECO:0000259" key="6">
    <source>
        <dbReference type="PROSITE" id="PS51162"/>
    </source>
</evidence>
<name>A0ABN4HTG3_9COXI</name>
<sequence>MRTIFYILILVILVFAFSVFIKRHDYTRKEDSCLHVRKTLLSKTPKPADIYIPQCTLFGDYISKQCNQSTSECWCVTLRGKEILNSRTPLGKTPDQCRLNWVYELYRRMQ</sequence>
<keyword evidence="2" id="KW-0964">Secreted</keyword>
<evidence type="ECO:0000313" key="8">
    <source>
        <dbReference type="Proteomes" id="UP000063965"/>
    </source>
</evidence>
<keyword evidence="5" id="KW-1133">Transmembrane helix</keyword>
<keyword evidence="4" id="KW-1015">Disulfide bond</keyword>
<feature type="transmembrane region" description="Helical" evidence="5">
    <location>
        <begin position="6"/>
        <end position="21"/>
    </location>
</feature>
<comment type="subcellular location">
    <subcellularLocation>
        <location evidence="1">Secreted</location>
    </subcellularLocation>
</comment>
<organism evidence="7 8">
    <name type="scientific">Candidatus Coxiella mudrowiae</name>
    <dbReference type="NCBI Taxonomy" id="2054173"/>
    <lineage>
        <taxon>Bacteria</taxon>
        <taxon>Pseudomonadati</taxon>
        <taxon>Pseudomonadota</taxon>
        <taxon>Gammaproteobacteria</taxon>
        <taxon>Legionellales</taxon>
        <taxon>Coxiellaceae</taxon>
        <taxon>Coxiella</taxon>
    </lineage>
</organism>